<evidence type="ECO:0000256" key="2">
    <source>
        <dbReference type="SAM" id="SignalP"/>
    </source>
</evidence>
<name>A0A9D1DM29_9FIRM</name>
<evidence type="ECO:0000313" key="4">
    <source>
        <dbReference type="Proteomes" id="UP000824238"/>
    </source>
</evidence>
<feature type="chain" id="PRO_5038876277" evidence="2">
    <location>
        <begin position="23"/>
        <end position="345"/>
    </location>
</feature>
<organism evidence="3 4">
    <name type="scientific">Candidatus Scatomorpha intestinigallinarum</name>
    <dbReference type="NCBI Taxonomy" id="2840923"/>
    <lineage>
        <taxon>Bacteria</taxon>
        <taxon>Bacillati</taxon>
        <taxon>Bacillota</taxon>
        <taxon>Clostridia</taxon>
        <taxon>Eubacteriales</taxon>
        <taxon>Candidatus Scatomorpha</taxon>
    </lineage>
</organism>
<sequence length="345" mass="36800">MGWAKKLAAAGVLLVGAKLALAGGAGEALAGMVNEALGGRMVSASIDLELGPRAAEETAPASDPVYPSIVLDPSPSPEAAEEPEPDDGGEEAGNIVETTIYSGLSIKNSTSYDIDVGELVKLGPSQSLPAEGPQILIVHTHGSEAYTPDRLDQYEASDSYRTEDLNYNVVRVGDELTAAFEKQGLSVLHDREIYDYPSYTGSYNRSGAAIEAYLAQYPDIAIVIDLHRDALGDGDVTYKTMAELDGQVSSQLMMLVGTGEGGLYHPEWEQNLRLALYLQQAVNAKYPTLARPIAVTQERYNQHLTTGSMILEVGSSGNTLQEALQAVRLYADAVGPALLKLVEEN</sequence>
<evidence type="ECO:0000313" key="3">
    <source>
        <dbReference type="EMBL" id="HIR55394.1"/>
    </source>
</evidence>
<feature type="compositionally biased region" description="Acidic residues" evidence="1">
    <location>
        <begin position="79"/>
        <end position="90"/>
    </location>
</feature>
<protein>
    <submittedName>
        <fullName evidence="3">Stage II sporulation protein P</fullName>
    </submittedName>
</protein>
<evidence type="ECO:0000256" key="1">
    <source>
        <dbReference type="SAM" id="MobiDB-lite"/>
    </source>
</evidence>
<gene>
    <name evidence="3" type="ORF">IAD36_07375</name>
</gene>
<feature type="region of interest" description="Disordered" evidence="1">
    <location>
        <begin position="54"/>
        <end position="92"/>
    </location>
</feature>
<proteinExistence type="predicted"/>
<reference evidence="3" key="2">
    <citation type="journal article" date="2021" name="PeerJ">
        <title>Extensive microbial diversity within the chicken gut microbiome revealed by metagenomics and culture.</title>
        <authorList>
            <person name="Gilroy R."/>
            <person name="Ravi A."/>
            <person name="Getino M."/>
            <person name="Pursley I."/>
            <person name="Horton D.L."/>
            <person name="Alikhan N.F."/>
            <person name="Baker D."/>
            <person name="Gharbi K."/>
            <person name="Hall N."/>
            <person name="Watson M."/>
            <person name="Adriaenssens E.M."/>
            <person name="Foster-Nyarko E."/>
            <person name="Jarju S."/>
            <person name="Secka A."/>
            <person name="Antonio M."/>
            <person name="Oren A."/>
            <person name="Chaudhuri R.R."/>
            <person name="La Ragione R."/>
            <person name="Hildebrand F."/>
            <person name="Pallen M.J."/>
        </authorList>
    </citation>
    <scope>NUCLEOTIDE SEQUENCE</scope>
    <source>
        <strain evidence="3">ChiGjej3B3-7149</strain>
    </source>
</reference>
<dbReference type="Pfam" id="PF07454">
    <property type="entry name" value="SpoIIP"/>
    <property type="match status" value="1"/>
</dbReference>
<dbReference type="NCBIfam" id="TIGR02867">
    <property type="entry name" value="spore_II_P"/>
    <property type="match status" value="1"/>
</dbReference>
<dbReference type="InterPro" id="IPR010897">
    <property type="entry name" value="Spore_II_P"/>
</dbReference>
<keyword evidence="2" id="KW-0732">Signal</keyword>
<dbReference type="Proteomes" id="UP000824238">
    <property type="component" value="Unassembled WGS sequence"/>
</dbReference>
<comment type="caution">
    <text evidence="3">The sequence shown here is derived from an EMBL/GenBank/DDBJ whole genome shotgun (WGS) entry which is preliminary data.</text>
</comment>
<dbReference type="AlphaFoldDB" id="A0A9D1DM29"/>
<dbReference type="EMBL" id="DVHH01000176">
    <property type="protein sequence ID" value="HIR55394.1"/>
    <property type="molecule type" value="Genomic_DNA"/>
</dbReference>
<reference evidence="3" key="1">
    <citation type="submission" date="2020-10" db="EMBL/GenBank/DDBJ databases">
        <authorList>
            <person name="Gilroy R."/>
        </authorList>
    </citation>
    <scope>NUCLEOTIDE SEQUENCE</scope>
    <source>
        <strain evidence="3">ChiGjej3B3-7149</strain>
    </source>
</reference>
<accession>A0A9D1DM29</accession>
<feature type="signal peptide" evidence="2">
    <location>
        <begin position="1"/>
        <end position="22"/>
    </location>
</feature>